<sequence length="327" mass="36572">MDASSGSIAEHYALSRQTAHFRQLTRSWLPGVQRNLDDEGEIDRHHDGVWGKAITFTVNLILNAAYAAYRTPPLGNAKQGYTQTAQERFTALATIDADLADIVADYQKKVLNEVRLIQDNVESFLAMCGPGGFSQRVNLPLTDQSANIYRSLELFVLSEALTASGVVIVKSVGIDPRTVPANYCPGLGPAGNCFSWWYDEKNGNTYTLHDPKKGSRDWTDLINYIWDEKLVADMAVIFRNEDCQGKTMPPAFELDNPDPSQMCLITVKNCEAYYATGEQGQSLKQFKNCDKDKTFFTDCNEAITFHKRKLPISYLGPFLHKGTFCRA</sequence>
<gene>
    <name evidence="1" type="ORF">EJ03DRAFT_381122</name>
</gene>
<evidence type="ECO:0000313" key="1">
    <source>
        <dbReference type="EMBL" id="KAF2771592.1"/>
    </source>
</evidence>
<dbReference type="AlphaFoldDB" id="A0A6G1LG87"/>
<evidence type="ECO:0000313" key="2">
    <source>
        <dbReference type="Proteomes" id="UP000799436"/>
    </source>
</evidence>
<keyword evidence="2" id="KW-1185">Reference proteome</keyword>
<organism evidence="1 2">
    <name type="scientific">Teratosphaeria nubilosa</name>
    <dbReference type="NCBI Taxonomy" id="161662"/>
    <lineage>
        <taxon>Eukaryota</taxon>
        <taxon>Fungi</taxon>
        <taxon>Dikarya</taxon>
        <taxon>Ascomycota</taxon>
        <taxon>Pezizomycotina</taxon>
        <taxon>Dothideomycetes</taxon>
        <taxon>Dothideomycetidae</taxon>
        <taxon>Mycosphaerellales</taxon>
        <taxon>Teratosphaeriaceae</taxon>
        <taxon>Teratosphaeria</taxon>
    </lineage>
</organism>
<proteinExistence type="predicted"/>
<dbReference type="Proteomes" id="UP000799436">
    <property type="component" value="Unassembled WGS sequence"/>
</dbReference>
<dbReference type="OrthoDB" id="5345753at2759"/>
<dbReference type="EMBL" id="ML995818">
    <property type="protein sequence ID" value="KAF2771592.1"/>
    <property type="molecule type" value="Genomic_DNA"/>
</dbReference>
<reference evidence="1" key="1">
    <citation type="journal article" date="2020" name="Stud. Mycol.">
        <title>101 Dothideomycetes genomes: a test case for predicting lifestyles and emergence of pathogens.</title>
        <authorList>
            <person name="Haridas S."/>
            <person name="Albert R."/>
            <person name="Binder M."/>
            <person name="Bloem J."/>
            <person name="Labutti K."/>
            <person name="Salamov A."/>
            <person name="Andreopoulos B."/>
            <person name="Baker S."/>
            <person name="Barry K."/>
            <person name="Bills G."/>
            <person name="Bluhm B."/>
            <person name="Cannon C."/>
            <person name="Castanera R."/>
            <person name="Culley D."/>
            <person name="Daum C."/>
            <person name="Ezra D."/>
            <person name="Gonzalez J."/>
            <person name="Henrissat B."/>
            <person name="Kuo A."/>
            <person name="Liang C."/>
            <person name="Lipzen A."/>
            <person name="Lutzoni F."/>
            <person name="Magnuson J."/>
            <person name="Mondo S."/>
            <person name="Nolan M."/>
            <person name="Ohm R."/>
            <person name="Pangilinan J."/>
            <person name="Park H.-J."/>
            <person name="Ramirez L."/>
            <person name="Alfaro M."/>
            <person name="Sun H."/>
            <person name="Tritt A."/>
            <person name="Yoshinaga Y."/>
            <person name="Zwiers L.-H."/>
            <person name="Turgeon B."/>
            <person name="Goodwin S."/>
            <person name="Spatafora J."/>
            <person name="Crous P."/>
            <person name="Grigoriev I."/>
        </authorList>
    </citation>
    <scope>NUCLEOTIDE SEQUENCE</scope>
    <source>
        <strain evidence="1">CBS 116005</strain>
    </source>
</reference>
<name>A0A6G1LG87_9PEZI</name>
<accession>A0A6G1LG87</accession>
<protein>
    <submittedName>
        <fullName evidence="1">Uncharacterized protein</fullName>
    </submittedName>
</protein>